<organism evidence="2 3">
    <name type="scientific">Hydrogenophaga taeniospiralis CCUG 15921</name>
    <dbReference type="NCBI Taxonomy" id="1281780"/>
    <lineage>
        <taxon>Bacteria</taxon>
        <taxon>Pseudomonadati</taxon>
        <taxon>Pseudomonadota</taxon>
        <taxon>Betaproteobacteria</taxon>
        <taxon>Burkholderiales</taxon>
        <taxon>Comamonadaceae</taxon>
        <taxon>Hydrogenophaga</taxon>
    </lineage>
</organism>
<dbReference type="RefSeq" id="WP_068173667.1">
    <property type="nucleotide sequence ID" value="NZ_BCWR01000012.1"/>
</dbReference>
<dbReference type="NCBIfam" id="TIGR04373">
    <property type="entry name" value="egtB_X_signatur"/>
    <property type="match status" value="1"/>
</dbReference>
<dbReference type="Gene3D" id="3.90.1580.10">
    <property type="entry name" value="paralog of FGE (formylglycine-generating enzyme)"/>
    <property type="match status" value="2"/>
</dbReference>
<dbReference type="InterPro" id="IPR051043">
    <property type="entry name" value="Sulfatase_Mod_Factor_Kinase"/>
</dbReference>
<dbReference type="PANTHER" id="PTHR23150">
    <property type="entry name" value="SULFATASE MODIFYING FACTOR 1, 2"/>
    <property type="match status" value="1"/>
</dbReference>
<keyword evidence="3" id="KW-1185">Reference proteome</keyword>
<dbReference type="Proteomes" id="UP001152876">
    <property type="component" value="Unassembled WGS sequence"/>
</dbReference>
<dbReference type="AlphaFoldDB" id="A0A9X4SEC0"/>
<dbReference type="NCBIfam" id="NF041186">
    <property type="entry name" value="SenA"/>
    <property type="match status" value="1"/>
</dbReference>
<dbReference type="InterPro" id="IPR030809">
    <property type="entry name" value="EgtB_signatur"/>
</dbReference>
<dbReference type="InterPro" id="IPR042095">
    <property type="entry name" value="SUMF_sf"/>
</dbReference>
<dbReference type="EMBL" id="AOGK01000004">
    <property type="protein sequence ID" value="MDG5974911.1"/>
    <property type="molecule type" value="Genomic_DNA"/>
</dbReference>
<dbReference type="SUPFAM" id="SSF56436">
    <property type="entry name" value="C-type lectin-like"/>
    <property type="match status" value="1"/>
</dbReference>
<name>A0A9X4SEC0_9BURK</name>
<sequence length="436" mass="47969">MAVIVSEAEQARCAGKAALAQALVRARERTLRLFAAYQAALGPALRVPCTPELNLPLWELGHIGWFADWWIARNPQRGLGTQADPLAPRAAARQAARGVDADALYNSSTVPHDRRWQLELPDAEAVRADLAQSLADTLALLAQAPEDDAGLYFFRLALFHEDMHAEAAVYMAQTLGFDPLDATAPPTTMANTAAPAQPQTLRIAATPWTLGRSGPGFAFDNELGAHTVPVAAFEIDARAVSWARFLPFVAAGGYAQRRYWSEAGWAWLQDRAAAQPGSASGTEPWRHPRHLRQSIHGGWERQRGGAWQALDLAAPACHLTAFEAQAWCAWAGRRLPSEAEWEVAASHPDLQWGEVWEWTASAFAPFPGFQPHPYVDYSRPWFDGRPVLKGASHATAPRMRHPQYRNFFTPERNDILAGFRSVVGQASAQNTLNQPR</sequence>
<dbReference type="InterPro" id="IPR005532">
    <property type="entry name" value="SUMF_dom"/>
</dbReference>
<feature type="domain" description="Sulfatase-modifying factor enzyme-like" evidence="1">
    <location>
        <begin position="198"/>
        <end position="346"/>
    </location>
</feature>
<dbReference type="OrthoDB" id="9768004at2"/>
<gene>
    <name evidence="2" type="ORF">H010_06570</name>
</gene>
<proteinExistence type="predicted"/>
<dbReference type="Pfam" id="PF03781">
    <property type="entry name" value="FGE-sulfatase"/>
    <property type="match status" value="2"/>
</dbReference>
<protein>
    <recommendedName>
        <fullName evidence="1">Sulfatase-modifying factor enzyme-like domain-containing protein</fullName>
    </recommendedName>
</protein>
<accession>A0A9X4SEC0</accession>
<evidence type="ECO:0000259" key="1">
    <source>
        <dbReference type="Pfam" id="PF03781"/>
    </source>
</evidence>
<reference evidence="2" key="1">
    <citation type="submission" date="2013-01" db="EMBL/GenBank/DDBJ databases">
        <title>Genome draft of Hydrogenophaga taeniospiralis 2K1.</title>
        <authorList>
            <person name="Gomila M."/>
            <person name="Lalucat J."/>
        </authorList>
    </citation>
    <scope>NUCLEOTIDE SEQUENCE</scope>
    <source>
        <strain evidence="2">CCUG 15921</strain>
    </source>
</reference>
<evidence type="ECO:0000313" key="2">
    <source>
        <dbReference type="EMBL" id="MDG5974911.1"/>
    </source>
</evidence>
<evidence type="ECO:0000313" key="3">
    <source>
        <dbReference type="Proteomes" id="UP001152876"/>
    </source>
</evidence>
<feature type="domain" description="Sulfatase-modifying factor enzyme-like" evidence="1">
    <location>
        <begin position="353"/>
        <end position="422"/>
    </location>
</feature>
<comment type="caution">
    <text evidence="2">The sequence shown here is derived from an EMBL/GenBank/DDBJ whole genome shotgun (WGS) entry which is preliminary data.</text>
</comment>
<dbReference type="InterPro" id="IPR016187">
    <property type="entry name" value="CTDL_fold"/>
</dbReference>